<dbReference type="InterPro" id="IPR005331">
    <property type="entry name" value="Sulfotransferase"/>
</dbReference>
<sequence>MFQFLWKNKKKKVHFLHVGKTGGSAIKSVLKKFQETPEYSIELHGHSVSLKDIPKGEAVILFLRDPVSRFVSGFYSRQRKGQPRYYSEWSPKEKKVFEQYATPNDVAMSLAQKQPSAVAAMDSVKHFSHYHNWYVDLDYFNSRADDILFIGFQESLNSDFDKLKDLLALPEGIALPKDGVEAHKNPANLDKSIEEEGVCALNEWYEEDTRFIHLCKKMMSEKLPSAVQ</sequence>
<evidence type="ECO:0000313" key="1">
    <source>
        <dbReference type="EMBL" id="MBD3586421.1"/>
    </source>
</evidence>
<dbReference type="EMBL" id="JABBXD010000006">
    <property type="protein sequence ID" value="MBD3586421.1"/>
    <property type="molecule type" value="Genomic_DNA"/>
</dbReference>
<comment type="caution">
    <text evidence="1">The sequence shown here is derived from an EMBL/GenBank/DDBJ whole genome shotgun (WGS) entry which is preliminary data.</text>
</comment>
<reference evidence="1 2" key="1">
    <citation type="submission" date="2020-04" db="EMBL/GenBank/DDBJ databases">
        <title>Salinimonas sp. HHU 13199.</title>
        <authorList>
            <person name="Cui X."/>
            <person name="Zhang D."/>
        </authorList>
    </citation>
    <scope>NUCLEOTIDE SEQUENCE [LARGE SCALE GENOMIC DNA]</scope>
    <source>
        <strain evidence="1 2">HHU 13199</strain>
    </source>
</reference>
<proteinExistence type="predicted"/>
<accession>A0ABR8LND6</accession>
<gene>
    <name evidence="1" type="ORF">HHX48_11785</name>
</gene>
<dbReference type="InterPro" id="IPR027417">
    <property type="entry name" value="P-loop_NTPase"/>
</dbReference>
<dbReference type="RefSeq" id="WP_191025337.1">
    <property type="nucleotide sequence ID" value="NZ_JABBXD010000006.1"/>
</dbReference>
<keyword evidence="2" id="KW-1185">Reference proteome</keyword>
<organism evidence="1 2">
    <name type="scientific">Salinimonas profundi</name>
    <dbReference type="NCBI Taxonomy" id="2729140"/>
    <lineage>
        <taxon>Bacteria</taxon>
        <taxon>Pseudomonadati</taxon>
        <taxon>Pseudomonadota</taxon>
        <taxon>Gammaproteobacteria</taxon>
        <taxon>Alteromonadales</taxon>
        <taxon>Alteromonadaceae</taxon>
        <taxon>Alteromonas/Salinimonas group</taxon>
        <taxon>Salinimonas</taxon>
    </lineage>
</organism>
<evidence type="ECO:0000313" key="2">
    <source>
        <dbReference type="Proteomes" id="UP000624419"/>
    </source>
</evidence>
<dbReference type="Gene3D" id="3.40.50.300">
    <property type="entry name" value="P-loop containing nucleotide triphosphate hydrolases"/>
    <property type="match status" value="1"/>
</dbReference>
<name>A0ABR8LND6_9ALTE</name>
<dbReference type="Pfam" id="PF03567">
    <property type="entry name" value="Sulfotransfer_2"/>
    <property type="match status" value="1"/>
</dbReference>
<protein>
    <submittedName>
        <fullName evidence="1">Sulfotransferase family protein</fullName>
    </submittedName>
</protein>
<dbReference type="Proteomes" id="UP000624419">
    <property type="component" value="Unassembled WGS sequence"/>
</dbReference>